<dbReference type="Gene3D" id="2.120.10.30">
    <property type="entry name" value="TolB, C-terminal domain"/>
    <property type="match status" value="2"/>
</dbReference>
<keyword evidence="4" id="KW-0031">Aminopeptidase</keyword>
<dbReference type="InterPro" id="IPR029058">
    <property type="entry name" value="AB_hydrolase_fold"/>
</dbReference>
<dbReference type="InterPro" id="IPR011659">
    <property type="entry name" value="WD40"/>
</dbReference>
<dbReference type="GO" id="GO:0004252">
    <property type="term" value="F:serine-type endopeptidase activity"/>
    <property type="evidence" value="ECO:0007669"/>
    <property type="project" value="TreeGrafter"/>
</dbReference>
<reference evidence="13" key="1">
    <citation type="journal article" date="2015" name="MBio">
        <title>Genome-Resolved Metagenomic Analysis Reveals Roles for Candidate Phyla and Other Microbial Community Members in Biogeochemical Transformations in Oil Reservoirs.</title>
        <authorList>
            <person name="Hu P."/>
            <person name="Tom L."/>
            <person name="Singh A."/>
            <person name="Thomas B.C."/>
            <person name="Baker B.J."/>
            <person name="Piceno Y.M."/>
            <person name="Andersen G.L."/>
            <person name="Banfield J.F."/>
        </authorList>
    </citation>
    <scope>NUCLEOTIDE SEQUENCE [LARGE SCALE GENOMIC DNA]</scope>
</reference>
<evidence type="ECO:0000256" key="5">
    <source>
        <dbReference type="ARBA" id="ARBA00022670"/>
    </source>
</evidence>
<dbReference type="InterPro" id="IPR015943">
    <property type="entry name" value="WD40/YVTN_repeat-like_dom_sf"/>
</dbReference>
<evidence type="ECO:0000313" key="12">
    <source>
        <dbReference type="EMBL" id="KUK78760.1"/>
    </source>
</evidence>
<evidence type="ECO:0000256" key="3">
    <source>
        <dbReference type="ARBA" id="ARBA00011738"/>
    </source>
</evidence>
<evidence type="ECO:0000256" key="9">
    <source>
        <dbReference type="ARBA" id="ARBA00022825"/>
    </source>
</evidence>
<name>A0A124FXQ3_9BACT</name>
<evidence type="ECO:0000256" key="1">
    <source>
        <dbReference type="ARBA" id="ARBA00004418"/>
    </source>
</evidence>
<dbReference type="Pfam" id="PF00326">
    <property type="entry name" value="Peptidase_S9"/>
    <property type="match status" value="1"/>
</dbReference>
<proteinExistence type="inferred from homology"/>
<dbReference type="EMBL" id="LGGN01000005">
    <property type="protein sequence ID" value="KUK78760.1"/>
    <property type="molecule type" value="Genomic_DNA"/>
</dbReference>
<keyword evidence="6" id="KW-0732">Signal</keyword>
<dbReference type="GO" id="GO:0043171">
    <property type="term" value="P:peptide catabolic process"/>
    <property type="evidence" value="ECO:0007669"/>
    <property type="project" value="UniProtKB-ARBA"/>
</dbReference>
<evidence type="ECO:0000256" key="2">
    <source>
        <dbReference type="ARBA" id="ARBA00010040"/>
    </source>
</evidence>
<dbReference type="Gene3D" id="2.130.10.10">
    <property type="entry name" value="YVTN repeat-like/Quinoprotein amine dehydrogenase"/>
    <property type="match status" value="1"/>
</dbReference>
<dbReference type="GO" id="GO:0006508">
    <property type="term" value="P:proteolysis"/>
    <property type="evidence" value="ECO:0007669"/>
    <property type="project" value="UniProtKB-KW"/>
</dbReference>
<accession>A0A124FXQ3</accession>
<dbReference type="PATRIC" id="fig|294710.3.peg.1459"/>
<dbReference type="AlphaFoldDB" id="A0A124FXQ3"/>
<dbReference type="GO" id="GO:0004177">
    <property type="term" value="F:aminopeptidase activity"/>
    <property type="evidence" value="ECO:0007669"/>
    <property type="project" value="UniProtKB-KW"/>
</dbReference>
<dbReference type="Pfam" id="PF07676">
    <property type="entry name" value="PD40"/>
    <property type="match status" value="4"/>
</dbReference>
<evidence type="ECO:0000313" key="13">
    <source>
        <dbReference type="Proteomes" id="UP000053860"/>
    </source>
</evidence>
<dbReference type="Gene3D" id="3.40.50.1820">
    <property type="entry name" value="alpha/beta hydrolase"/>
    <property type="match status" value="1"/>
</dbReference>
<dbReference type="STRING" id="1123008.GCA_000380985_01993"/>
<dbReference type="PANTHER" id="PTHR42776:SF13">
    <property type="entry name" value="DIPEPTIDYL-PEPTIDASE 5"/>
    <property type="match status" value="1"/>
</dbReference>
<evidence type="ECO:0000256" key="7">
    <source>
        <dbReference type="ARBA" id="ARBA00022764"/>
    </source>
</evidence>
<dbReference type="FunFam" id="3.40.50.1820:FF:000028">
    <property type="entry name" value="S9 family peptidase"/>
    <property type="match status" value="1"/>
</dbReference>
<keyword evidence="9" id="KW-0720">Serine protease</keyword>
<feature type="non-terminal residue" evidence="12">
    <location>
        <position position="1"/>
    </location>
</feature>
<keyword evidence="5" id="KW-0645">Protease</keyword>
<comment type="subunit">
    <text evidence="3">Homodimer.</text>
</comment>
<feature type="domain" description="Peptidase S9 prolyl oligopeptidase catalytic" evidence="11">
    <location>
        <begin position="436"/>
        <end position="648"/>
    </location>
</feature>
<evidence type="ECO:0000256" key="8">
    <source>
        <dbReference type="ARBA" id="ARBA00022801"/>
    </source>
</evidence>
<dbReference type="SUPFAM" id="SSF53474">
    <property type="entry name" value="alpha/beta-Hydrolases"/>
    <property type="match status" value="1"/>
</dbReference>
<comment type="caution">
    <text evidence="12">The sequence shown here is derived from an EMBL/GenBank/DDBJ whole genome shotgun (WGS) entry which is preliminary data.</text>
</comment>
<dbReference type="GO" id="GO:0042277">
    <property type="term" value="F:peptide binding"/>
    <property type="evidence" value="ECO:0007669"/>
    <property type="project" value="UniProtKB-ARBA"/>
</dbReference>
<evidence type="ECO:0000256" key="6">
    <source>
        <dbReference type="ARBA" id="ARBA00022729"/>
    </source>
</evidence>
<evidence type="ECO:0000256" key="4">
    <source>
        <dbReference type="ARBA" id="ARBA00022438"/>
    </source>
</evidence>
<keyword evidence="7" id="KW-0574">Periplasm</keyword>
<dbReference type="InterPro" id="IPR001375">
    <property type="entry name" value="Peptidase_S9_cat"/>
</dbReference>
<sequence>LHSFGRIGSLSVSPDRRQILYQVTYISIPENKTNSELFIMNSDGSGKKQLTISNTQETNGQWFDGGRKIAFLSNKTGTSQIWTINPDGEGMTQISNVEGDIDGFIISPDGKKVLFIRKVPLGKKPGEQYADLPAATGRVIDDLMYKHWDQWVESVSHPFVADLEGHRLTHIVDLMEGEPYESPLAPFGGMEQLAWSPDGKTIAYTSRKKTGRAYAESTNSDIYFYDLASGETRNMTEGMMGYDINPQFSPDGHYLAWQSMERDGYESDKNRLFVMELSTGEKTYVTESFDYNTDAFAWESDNKTIYMVSQAKGTTQLYAADITTKAITPLTSGMHDYTSVAPGDGMLIACRQSLSQPTEIYAVDLVTGEATNLSQENSELLANLTMGAVEERWIETTDGKQMLTWVVYPPHFDAAKQYPALLYCQGGPQNMVSQFWSYRWNLQLMAANGYIVVAPNRRGLPGFGQEWLEQISGDYGGQNMKDYLSAIDALAKEPYVDANRLGCTGASYGGFSVYWLAGHHEGRFKAFLAHAGIFNLEAQYLETEEMWFANWDMGGPYWDQRNATAQRTYEHSPHRFVDKWDTPIMVTHGERDYRILASQGMMAFNAAQLRGIPSRMLIFPDENHWIARPQNGVLFQREFFRWFDQWLKEPAGAEEALHR</sequence>
<evidence type="ECO:0000256" key="10">
    <source>
        <dbReference type="ARBA" id="ARBA00070574"/>
    </source>
</evidence>
<keyword evidence="8" id="KW-0378">Hydrolase</keyword>
<protein>
    <recommendedName>
        <fullName evidence="10">Dipeptidyl-peptidase 5</fullName>
    </recommendedName>
</protein>
<dbReference type="GO" id="GO:0008239">
    <property type="term" value="F:dipeptidyl-peptidase activity"/>
    <property type="evidence" value="ECO:0007669"/>
    <property type="project" value="UniProtKB-ARBA"/>
</dbReference>
<comment type="similarity">
    <text evidence="2">Belongs to the peptidase S9C family.</text>
</comment>
<dbReference type="InterPro" id="IPR011042">
    <property type="entry name" value="6-blade_b-propeller_TolB-like"/>
</dbReference>
<organism evidence="12 13">
    <name type="scientific">Proteiniphilum acetatigenes</name>
    <dbReference type="NCBI Taxonomy" id="294710"/>
    <lineage>
        <taxon>Bacteria</taxon>
        <taxon>Pseudomonadati</taxon>
        <taxon>Bacteroidota</taxon>
        <taxon>Bacteroidia</taxon>
        <taxon>Bacteroidales</taxon>
        <taxon>Dysgonomonadaceae</taxon>
        <taxon>Proteiniphilum</taxon>
    </lineage>
</organism>
<evidence type="ECO:0000259" key="11">
    <source>
        <dbReference type="Pfam" id="PF00326"/>
    </source>
</evidence>
<dbReference type="Proteomes" id="UP000053860">
    <property type="component" value="Unassembled WGS sequence"/>
</dbReference>
<dbReference type="SUPFAM" id="SSF82171">
    <property type="entry name" value="DPP6 N-terminal domain-like"/>
    <property type="match status" value="1"/>
</dbReference>
<comment type="subcellular location">
    <subcellularLocation>
        <location evidence="1">Periplasm</location>
    </subcellularLocation>
</comment>
<dbReference type="FunFam" id="2.120.10.30:FF:000079">
    <property type="entry name" value="S9 family peptidase"/>
    <property type="match status" value="1"/>
</dbReference>
<dbReference type="GO" id="GO:0042597">
    <property type="term" value="C:periplasmic space"/>
    <property type="evidence" value="ECO:0007669"/>
    <property type="project" value="UniProtKB-SubCell"/>
</dbReference>
<dbReference type="PANTHER" id="PTHR42776">
    <property type="entry name" value="SERINE PEPTIDASE S9 FAMILY MEMBER"/>
    <property type="match status" value="1"/>
</dbReference>
<gene>
    <name evidence="12" type="ORF">XD92_0073</name>
</gene>